<evidence type="ECO:0000256" key="6">
    <source>
        <dbReference type="ARBA" id="ARBA00023136"/>
    </source>
</evidence>
<dbReference type="PANTHER" id="PTHR32089:SF114">
    <property type="entry name" value="METHYL-ACCEPTING CHEMOTAXIS PROTEIN MCPB"/>
    <property type="match status" value="1"/>
</dbReference>
<dbReference type="InterPro" id="IPR003660">
    <property type="entry name" value="HAMP_dom"/>
</dbReference>
<dbReference type="PROSITE" id="PS50111">
    <property type="entry name" value="CHEMOTAXIS_TRANSDUC_2"/>
    <property type="match status" value="1"/>
</dbReference>
<organism evidence="13 14">
    <name type="scientific">Gracilibacillus xinjiangensis</name>
    <dbReference type="NCBI Taxonomy" id="1193282"/>
    <lineage>
        <taxon>Bacteria</taxon>
        <taxon>Bacillati</taxon>
        <taxon>Bacillota</taxon>
        <taxon>Bacilli</taxon>
        <taxon>Bacillales</taxon>
        <taxon>Bacillaceae</taxon>
        <taxon>Gracilibacillus</taxon>
    </lineage>
</organism>
<keyword evidence="5 10" id="KW-1133">Transmembrane helix</keyword>
<dbReference type="SMART" id="SM00304">
    <property type="entry name" value="HAMP"/>
    <property type="match status" value="1"/>
</dbReference>
<sequence>MKSSKGRLKKWLSTIKKQTDLIRTKLIVSFLVILIVPGSIIGYFAYETAKDEVREKITNGTKSSLTLVESNTNQFINRSLMNLNTLTDVVDRYSLDSEKEIVNEFMEYFVSNNEEIIEVTVGLEDGTFLGTPTNANSTFDPREEDWYITAQESDDTVFSHVVKSMENDEWIVRLSQKLGSDQGVVQLSMSLSSLTEAVKSTKLGDTGTMAILDKAGNIVTGTGFIFDAGNIKQGDSFPLATGNANTEEIIVTEIDLTMITELYEIEEPITGWTVIGLVAVSDYSDAAVPILQTVLIVLVIFIILGAILLVFTLRSILIPLKKLSRSTRNVRDGNLNEQVDIKRKDEIGLLAEDFNEMTASLRTVVQELKSASNLLTGSSQSIKESTEETTKSVEDVVNTIQESAETASNGVEAAEETAEAIGSMAKGIHSIVDSLDVISETVNKTDQDVDKGSETIANVKAQMDKILSAVQESSNMIVELSNLSNEAINMNSAIGNIAQQTNLLSLNASIEAARSGEHGRGFAVVANEILKLSDQSKEVAEGIDATIMKMIEIVEKATETMQGNVHNQLNQGLLISEEAANAFASIEGSTKQIVQQVQDISGVTNSISQGTQQVIQNITDLEKVTKLSADSAHTTSASAEEQMAAMQEIAAASENLADMAQTLDGLVKRFSL</sequence>
<dbReference type="Proteomes" id="UP001595882">
    <property type="component" value="Unassembled WGS sequence"/>
</dbReference>
<keyword evidence="3" id="KW-0145">Chemotaxis</keyword>
<evidence type="ECO:0000256" key="2">
    <source>
        <dbReference type="ARBA" id="ARBA00022475"/>
    </source>
</evidence>
<dbReference type="InterPro" id="IPR004089">
    <property type="entry name" value="MCPsignal_dom"/>
</dbReference>
<evidence type="ECO:0000256" key="5">
    <source>
        <dbReference type="ARBA" id="ARBA00022989"/>
    </source>
</evidence>
<keyword evidence="14" id="KW-1185">Reference proteome</keyword>
<dbReference type="Pfam" id="PF00672">
    <property type="entry name" value="HAMP"/>
    <property type="match status" value="1"/>
</dbReference>
<name>A0ABV8WTD2_9BACI</name>
<evidence type="ECO:0000256" key="8">
    <source>
        <dbReference type="ARBA" id="ARBA00029447"/>
    </source>
</evidence>
<feature type="domain" description="Methyl-accepting transducer" evidence="11">
    <location>
        <begin position="385"/>
        <end position="622"/>
    </location>
</feature>
<protein>
    <submittedName>
        <fullName evidence="13">Methyl-accepting chemotaxis protein</fullName>
    </submittedName>
</protein>
<evidence type="ECO:0000256" key="9">
    <source>
        <dbReference type="PROSITE-ProRule" id="PRU00284"/>
    </source>
</evidence>
<keyword evidence="2" id="KW-1003">Cell membrane</keyword>
<dbReference type="CDD" id="cd06225">
    <property type="entry name" value="HAMP"/>
    <property type="match status" value="1"/>
</dbReference>
<evidence type="ECO:0000313" key="14">
    <source>
        <dbReference type="Proteomes" id="UP001595882"/>
    </source>
</evidence>
<dbReference type="SUPFAM" id="SSF58104">
    <property type="entry name" value="Methyl-accepting chemotaxis protein (MCP) signaling domain"/>
    <property type="match status" value="1"/>
</dbReference>
<dbReference type="Gene3D" id="3.30.450.20">
    <property type="entry name" value="PAS domain"/>
    <property type="match status" value="2"/>
</dbReference>
<evidence type="ECO:0000259" key="11">
    <source>
        <dbReference type="PROSITE" id="PS50111"/>
    </source>
</evidence>
<evidence type="ECO:0000256" key="10">
    <source>
        <dbReference type="SAM" id="Phobius"/>
    </source>
</evidence>
<keyword evidence="4 10" id="KW-0812">Transmembrane</keyword>
<keyword evidence="6 10" id="KW-0472">Membrane</keyword>
<dbReference type="PANTHER" id="PTHR32089">
    <property type="entry name" value="METHYL-ACCEPTING CHEMOTAXIS PROTEIN MCPB"/>
    <property type="match status" value="1"/>
</dbReference>
<evidence type="ECO:0000256" key="1">
    <source>
        <dbReference type="ARBA" id="ARBA00004651"/>
    </source>
</evidence>
<accession>A0ABV8WTD2</accession>
<gene>
    <name evidence="13" type="ORF">ACFOY7_03755</name>
</gene>
<feature type="transmembrane region" description="Helical" evidence="10">
    <location>
        <begin position="26"/>
        <end position="46"/>
    </location>
</feature>
<evidence type="ECO:0000256" key="7">
    <source>
        <dbReference type="ARBA" id="ARBA00023224"/>
    </source>
</evidence>
<dbReference type="SMART" id="SM00283">
    <property type="entry name" value="MA"/>
    <property type="match status" value="1"/>
</dbReference>
<evidence type="ECO:0000259" key="12">
    <source>
        <dbReference type="PROSITE" id="PS50885"/>
    </source>
</evidence>
<dbReference type="Gene3D" id="6.10.340.10">
    <property type="match status" value="1"/>
</dbReference>
<feature type="transmembrane region" description="Helical" evidence="10">
    <location>
        <begin position="294"/>
        <end position="317"/>
    </location>
</feature>
<dbReference type="Pfam" id="PF02743">
    <property type="entry name" value="dCache_1"/>
    <property type="match status" value="1"/>
</dbReference>
<comment type="similarity">
    <text evidence="8">Belongs to the methyl-accepting chemotaxis (MCP) protein family.</text>
</comment>
<proteinExistence type="inferred from homology"/>
<dbReference type="RefSeq" id="WP_390249534.1">
    <property type="nucleotide sequence ID" value="NZ_JBHSDT010000003.1"/>
</dbReference>
<dbReference type="Gene3D" id="1.10.287.950">
    <property type="entry name" value="Methyl-accepting chemotaxis protein"/>
    <property type="match status" value="1"/>
</dbReference>
<evidence type="ECO:0000313" key="13">
    <source>
        <dbReference type="EMBL" id="MFC4402188.1"/>
    </source>
</evidence>
<evidence type="ECO:0000256" key="3">
    <source>
        <dbReference type="ARBA" id="ARBA00022500"/>
    </source>
</evidence>
<keyword evidence="7 9" id="KW-0807">Transducer</keyword>
<dbReference type="InterPro" id="IPR033479">
    <property type="entry name" value="dCache_1"/>
</dbReference>
<comment type="subcellular location">
    <subcellularLocation>
        <location evidence="1">Cell membrane</location>
        <topology evidence="1">Multi-pass membrane protein</topology>
    </subcellularLocation>
</comment>
<dbReference type="Pfam" id="PF00015">
    <property type="entry name" value="MCPsignal"/>
    <property type="match status" value="1"/>
</dbReference>
<evidence type="ECO:0000256" key="4">
    <source>
        <dbReference type="ARBA" id="ARBA00022692"/>
    </source>
</evidence>
<reference evidence="14" key="1">
    <citation type="journal article" date="2019" name="Int. J. Syst. Evol. Microbiol.">
        <title>The Global Catalogue of Microorganisms (GCM) 10K type strain sequencing project: providing services to taxonomists for standard genome sequencing and annotation.</title>
        <authorList>
            <consortium name="The Broad Institute Genomics Platform"/>
            <consortium name="The Broad Institute Genome Sequencing Center for Infectious Disease"/>
            <person name="Wu L."/>
            <person name="Ma J."/>
        </authorList>
    </citation>
    <scope>NUCLEOTIDE SEQUENCE [LARGE SCALE GENOMIC DNA]</scope>
    <source>
        <strain evidence="14">CCUG 37865</strain>
    </source>
</reference>
<dbReference type="CDD" id="cd18773">
    <property type="entry name" value="PDC1_HK_sensor"/>
    <property type="match status" value="1"/>
</dbReference>
<dbReference type="PROSITE" id="PS50885">
    <property type="entry name" value="HAMP"/>
    <property type="match status" value="1"/>
</dbReference>
<comment type="caution">
    <text evidence="13">The sequence shown here is derived from an EMBL/GenBank/DDBJ whole genome shotgun (WGS) entry which is preliminary data.</text>
</comment>
<dbReference type="EMBL" id="JBHSDT010000003">
    <property type="protein sequence ID" value="MFC4402188.1"/>
    <property type="molecule type" value="Genomic_DNA"/>
</dbReference>
<feature type="domain" description="HAMP" evidence="12">
    <location>
        <begin position="314"/>
        <end position="366"/>
    </location>
</feature>